<dbReference type="EMBL" id="KV878214">
    <property type="protein sequence ID" value="OJJ32845.1"/>
    <property type="molecule type" value="Genomic_DNA"/>
</dbReference>
<dbReference type="AlphaFoldDB" id="A0A1L9RD44"/>
<keyword evidence="5 6" id="KW-0408">Iron</keyword>
<evidence type="ECO:0000313" key="9">
    <source>
        <dbReference type="Proteomes" id="UP000184383"/>
    </source>
</evidence>
<dbReference type="CDD" id="cd11070">
    <property type="entry name" value="CYP56-like"/>
    <property type="match status" value="1"/>
</dbReference>
<feature type="transmembrane region" description="Helical" evidence="7">
    <location>
        <begin position="6"/>
        <end position="23"/>
    </location>
</feature>
<evidence type="ECO:0000256" key="7">
    <source>
        <dbReference type="SAM" id="Phobius"/>
    </source>
</evidence>
<protein>
    <recommendedName>
        <fullName evidence="10">Sporulation-specific N-formyltyrosine oxidase Dit2</fullName>
    </recommendedName>
</protein>
<feature type="binding site" description="axial binding residue" evidence="6">
    <location>
        <position position="445"/>
    </location>
    <ligand>
        <name>heme</name>
        <dbReference type="ChEBI" id="CHEBI:30413"/>
    </ligand>
    <ligandPart>
        <name>Fe</name>
        <dbReference type="ChEBI" id="CHEBI:18248"/>
    </ligandPart>
</feature>
<evidence type="ECO:0000256" key="2">
    <source>
        <dbReference type="ARBA" id="ARBA00010617"/>
    </source>
</evidence>
<dbReference type="OrthoDB" id="1470350at2759"/>
<dbReference type="GO" id="GO:0020037">
    <property type="term" value="F:heme binding"/>
    <property type="evidence" value="ECO:0007669"/>
    <property type="project" value="InterPro"/>
</dbReference>
<evidence type="ECO:0008006" key="10">
    <source>
        <dbReference type="Google" id="ProtNLM"/>
    </source>
</evidence>
<dbReference type="InterPro" id="IPR001128">
    <property type="entry name" value="Cyt_P450"/>
</dbReference>
<dbReference type="Pfam" id="PF00067">
    <property type="entry name" value="p450"/>
    <property type="match status" value="1"/>
</dbReference>
<dbReference type="PANTHER" id="PTHR24305:SF223">
    <property type="entry name" value="CYTOCHROME P450-DIT2"/>
    <property type="match status" value="1"/>
</dbReference>
<dbReference type="InterPro" id="IPR050121">
    <property type="entry name" value="Cytochrome_P450_monoxygenase"/>
</dbReference>
<dbReference type="RefSeq" id="XP_040686522.1">
    <property type="nucleotide sequence ID" value="XM_040828559.1"/>
</dbReference>
<dbReference type="PANTHER" id="PTHR24305">
    <property type="entry name" value="CYTOCHROME P450"/>
    <property type="match status" value="1"/>
</dbReference>
<keyword evidence="7" id="KW-0472">Membrane</keyword>
<dbReference type="Proteomes" id="UP000184383">
    <property type="component" value="Unassembled WGS sequence"/>
</dbReference>
<dbReference type="STRING" id="1073089.A0A1L9RD44"/>
<dbReference type="GO" id="GO:0005506">
    <property type="term" value="F:iron ion binding"/>
    <property type="evidence" value="ECO:0007669"/>
    <property type="project" value="InterPro"/>
</dbReference>
<dbReference type="GO" id="GO:0004497">
    <property type="term" value="F:monooxygenase activity"/>
    <property type="evidence" value="ECO:0007669"/>
    <property type="project" value="InterPro"/>
</dbReference>
<evidence type="ECO:0000256" key="1">
    <source>
        <dbReference type="ARBA" id="ARBA00001971"/>
    </source>
</evidence>
<keyword evidence="3 6" id="KW-0479">Metal-binding</keyword>
<evidence type="ECO:0000256" key="3">
    <source>
        <dbReference type="ARBA" id="ARBA00022723"/>
    </source>
</evidence>
<evidence type="ECO:0000256" key="5">
    <source>
        <dbReference type="ARBA" id="ARBA00023004"/>
    </source>
</evidence>
<name>A0A1L9RD44_ASPWE</name>
<sequence>MLLAFVKAFSILIISFLYWYLHVPWNFPKLPRIPFYVSILGLWSDMGQDEIYERWLRKPLEKHGAVIIWFGGRWSILAIRSDLLTDMFRNDDVYTKAGSQLRTPWSVIATLVGDNIITAHGDTWRLYTSIMKPGMQKKTFDTQPTLNKSRRFVDKLLEQQKDAGNGTSILVNSYVQRYCVDVMGENFLDLDFQSLEKPEGSVLLEAIQSTIKRTIFRPLFFNFPHLDMFPWLFSSRKEAYRIMHEFDDTLYHTVRDNLDRRRERGQNTVDMVAHMLEEAYNDGRITEKQFRDNLKITFLTAHENAQQLMNSTFWVLGKEKTIQDRLRAEILQTNTTIPTADIVNRLPFLTSTLFELLRLYPPVSQLINRVTLRPAVLGGEIPIPARTFVGWNARGVHINPANWGEDAGEFRPQRWGKTVEEMHAKFRRETVRGTYIPFNAHTRKCLGQGFVLLQMKILLFELLRRVEWTVDPSYKLKLTSVSSVFFRI</sequence>
<comment type="cofactor">
    <cofactor evidence="1 6">
        <name>heme</name>
        <dbReference type="ChEBI" id="CHEBI:30413"/>
    </cofactor>
</comment>
<dbReference type="VEuPathDB" id="FungiDB:ASPWEDRAFT_115158"/>
<dbReference type="SUPFAM" id="SSF48264">
    <property type="entry name" value="Cytochrome P450"/>
    <property type="match status" value="1"/>
</dbReference>
<comment type="similarity">
    <text evidence="2">Belongs to the cytochrome P450 family.</text>
</comment>
<evidence type="ECO:0000313" key="8">
    <source>
        <dbReference type="EMBL" id="OJJ32845.1"/>
    </source>
</evidence>
<reference evidence="9" key="1">
    <citation type="journal article" date="2017" name="Genome Biol.">
        <title>Comparative genomics reveals high biological diversity and specific adaptations in the industrially and medically important fungal genus Aspergillus.</title>
        <authorList>
            <person name="de Vries R.P."/>
            <person name="Riley R."/>
            <person name="Wiebenga A."/>
            <person name="Aguilar-Osorio G."/>
            <person name="Amillis S."/>
            <person name="Uchima C.A."/>
            <person name="Anderluh G."/>
            <person name="Asadollahi M."/>
            <person name="Askin M."/>
            <person name="Barry K."/>
            <person name="Battaglia E."/>
            <person name="Bayram O."/>
            <person name="Benocci T."/>
            <person name="Braus-Stromeyer S.A."/>
            <person name="Caldana C."/>
            <person name="Canovas D."/>
            <person name="Cerqueira G.C."/>
            <person name="Chen F."/>
            <person name="Chen W."/>
            <person name="Choi C."/>
            <person name="Clum A."/>
            <person name="Dos Santos R.A."/>
            <person name="Damasio A.R."/>
            <person name="Diallinas G."/>
            <person name="Emri T."/>
            <person name="Fekete E."/>
            <person name="Flipphi M."/>
            <person name="Freyberg S."/>
            <person name="Gallo A."/>
            <person name="Gournas C."/>
            <person name="Habgood R."/>
            <person name="Hainaut M."/>
            <person name="Harispe M.L."/>
            <person name="Henrissat B."/>
            <person name="Hilden K.S."/>
            <person name="Hope R."/>
            <person name="Hossain A."/>
            <person name="Karabika E."/>
            <person name="Karaffa L."/>
            <person name="Karanyi Z."/>
            <person name="Krasevec N."/>
            <person name="Kuo A."/>
            <person name="Kusch H."/>
            <person name="LaButti K."/>
            <person name="Lagendijk E.L."/>
            <person name="Lapidus A."/>
            <person name="Levasseur A."/>
            <person name="Lindquist E."/>
            <person name="Lipzen A."/>
            <person name="Logrieco A.F."/>
            <person name="MacCabe A."/>
            <person name="Maekelae M.R."/>
            <person name="Malavazi I."/>
            <person name="Melin P."/>
            <person name="Meyer V."/>
            <person name="Mielnichuk N."/>
            <person name="Miskei M."/>
            <person name="Molnar A.P."/>
            <person name="Mule G."/>
            <person name="Ngan C.Y."/>
            <person name="Orejas M."/>
            <person name="Orosz E."/>
            <person name="Ouedraogo J.P."/>
            <person name="Overkamp K.M."/>
            <person name="Park H.-S."/>
            <person name="Perrone G."/>
            <person name="Piumi F."/>
            <person name="Punt P.J."/>
            <person name="Ram A.F."/>
            <person name="Ramon A."/>
            <person name="Rauscher S."/>
            <person name="Record E."/>
            <person name="Riano-Pachon D.M."/>
            <person name="Robert V."/>
            <person name="Roehrig J."/>
            <person name="Ruller R."/>
            <person name="Salamov A."/>
            <person name="Salih N.S."/>
            <person name="Samson R.A."/>
            <person name="Sandor E."/>
            <person name="Sanguinetti M."/>
            <person name="Schuetze T."/>
            <person name="Sepcic K."/>
            <person name="Shelest E."/>
            <person name="Sherlock G."/>
            <person name="Sophianopoulou V."/>
            <person name="Squina F.M."/>
            <person name="Sun H."/>
            <person name="Susca A."/>
            <person name="Todd R.B."/>
            <person name="Tsang A."/>
            <person name="Unkles S.E."/>
            <person name="van de Wiele N."/>
            <person name="van Rossen-Uffink D."/>
            <person name="Oliveira J.V."/>
            <person name="Vesth T.C."/>
            <person name="Visser J."/>
            <person name="Yu J.-H."/>
            <person name="Zhou M."/>
            <person name="Andersen M.R."/>
            <person name="Archer D.B."/>
            <person name="Baker S.E."/>
            <person name="Benoit I."/>
            <person name="Brakhage A.A."/>
            <person name="Braus G.H."/>
            <person name="Fischer R."/>
            <person name="Frisvad J.C."/>
            <person name="Goldman G.H."/>
            <person name="Houbraken J."/>
            <person name="Oakley B."/>
            <person name="Pocsi I."/>
            <person name="Scazzocchio C."/>
            <person name="Seiboth B."/>
            <person name="vanKuyk P.A."/>
            <person name="Wortman J."/>
            <person name="Dyer P.S."/>
            <person name="Grigoriev I.V."/>
        </authorList>
    </citation>
    <scope>NUCLEOTIDE SEQUENCE [LARGE SCALE GENOMIC DNA]</scope>
    <source>
        <strain evidence="9">DTO 134E9</strain>
    </source>
</reference>
<dbReference type="InterPro" id="IPR036396">
    <property type="entry name" value="Cyt_P450_sf"/>
</dbReference>
<dbReference type="PRINTS" id="PR00465">
    <property type="entry name" value="EP450IV"/>
</dbReference>
<proteinExistence type="inferred from homology"/>
<keyword evidence="7" id="KW-0812">Transmembrane</keyword>
<keyword evidence="6" id="KW-0349">Heme</keyword>
<keyword evidence="9" id="KW-1185">Reference proteome</keyword>
<keyword evidence="4" id="KW-0560">Oxidoreductase</keyword>
<dbReference type="GeneID" id="63744407"/>
<keyword evidence="7" id="KW-1133">Transmembrane helix</keyword>
<accession>A0A1L9RD44</accession>
<dbReference type="GO" id="GO:0016705">
    <property type="term" value="F:oxidoreductase activity, acting on paired donors, with incorporation or reduction of molecular oxygen"/>
    <property type="evidence" value="ECO:0007669"/>
    <property type="project" value="InterPro"/>
</dbReference>
<evidence type="ECO:0000256" key="4">
    <source>
        <dbReference type="ARBA" id="ARBA00023002"/>
    </source>
</evidence>
<organism evidence="8 9">
    <name type="scientific">Aspergillus wentii DTO 134E9</name>
    <dbReference type="NCBI Taxonomy" id="1073089"/>
    <lineage>
        <taxon>Eukaryota</taxon>
        <taxon>Fungi</taxon>
        <taxon>Dikarya</taxon>
        <taxon>Ascomycota</taxon>
        <taxon>Pezizomycotina</taxon>
        <taxon>Eurotiomycetes</taxon>
        <taxon>Eurotiomycetidae</taxon>
        <taxon>Eurotiales</taxon>
        <taxon>Aspergillaceae</taxon>
        <taxon>Aspergillus</taxon>
        <taxon>Aspergillus subgen. Cremei</taxon>
    </lineage>
</organism>
<dbReference type="InterPro" id="IPR002403">
    <property type="entry name" value="Cyt_P450_E_grp-IV"/>
</dbReference>
<evidence type="ECO:0000256" key="6">
    <source>
        <dbReference type="PIRSR" id="PIRSR602403-1"/>
    </source>
</evidence>
<gene>
    <name evidence="8" type="ORF">ASPWEDRAFT_115158</name>
</gene>
<dbReference type="Gene3D" id="1.10.630.10">
    <property type="entry name" value="Cytochrome P450"/>
    <property type="match status" value="1"/>
</dbReference>